<dbReference type="AlphaFoldDB" id="A0A5B7HI45"/>
<proteinExistence type="predicted"/>
<dbReference type="EMBL" id="VSRR010027589">
    <property type="protein sequence ID" value="MPC68274.1"/>
    <property type="molecule type" value="Genomic_DNA"/>
</dbReference>
<name>A0A5B7HI45_PORTR</name>
<sequence>MADRQGPPSPPTQDLPAP</sequence>
<gene>
    <name evidence="1" type="ORF">E2C01_062472</name>
</gene>
<evidence type="ECO:0000313" key="1">
    <source>
        <dbReference type="EMBL" id="MPC68274.1"/>
    </source>
</evidence>
<accession>A0A5B7HI45</accession>
<keyword evidence="2" id="KW-1185">Reference proteome</keyword>
<dbReference type="Proteomes" id="UP000324222">
    <property type="component" value="Unassembled WGS sequence"/>
</dbReference>
<reference evidence="1 2" key="1">
    <citation type="submission" date="2019-05" db="EMBL/GenBank/DDBJ databases">
        <title>Another draft genome of Portunus trituberculatus and its Hox gene families provides insights of decapod evolution.</title>
        <authorList>
            <person name="Jeong J.-H."/>
            <person name="Song I."/>
            <person name="Kim S."/>
            <person name="Choi T."/>
            <person name="Kim D."/>
            <person name="Ryu S."/>
            <person name="Kim W."/>
        </authorList>
    </citation>
    <scope>NUCLEOTIDE SEQUENCE [LARGE SCALE GENOMIC DNA]</scope>
    <source>
        <tissue evidence="1">Muscle</tissue>
    </source>
</reference>
<comment type="caution">
    <text evidence="1">The sequence shown here is derived from an EMBL/GenBank/DDBJ whole genome shotgun (WGS) entry which is preliminary data.</text>
</comment>
<organism evidence="1 2">
    <name type="scientific">Portunus trituberculatus</name>
    <name type="common">Swimming crab</name>
    <name type="synonym">Neptunus trituberculatus</name>
    <dbReference type="NCBI Taxonomy" id="210409"/>
    <lineage>
        <taxon>Eukaryota</taxon>
        <taxon>Metazoa</taxon>
        <taxon>Ecdysozoa</taxon>
        <taxon>Arthropoda</taxon>
        <taxon>Crustacea</taxon>
        <taxon>Multicrustacea</taxon>
        <taxon>Malacostraca</taxon>
        <taxon>Eumalacostraca</taxon>
        <taxon>Eucarida</taxon>
        <taxon>Decapoda</taxon>
        <taxon>Pleocyemata</taxon>
        <taxon>Brachyura</taxon>
        <taxon>Eubrachyura</taxon>
        <taxon>Portunoidea</taxon>
        <taxon>Portunidae</taxon>
        <taxon>Portuninae</taxon>
        <taxon>Portunus</taxon>
    </lineage>
</organism>
<evidence type="ECO:0000313" key="2">
    <source>
        <dbReference type="Proteomes" id="UP000324222"/>
    </source>
</evidence>
<protein>
    <submittedName>
        <fullName evidence="1">Uncharacterized protein</fullName>
    </submittedName>
</protein>